<dbReference type="InterPro" id="IPR003593">
    <property type="entry name" value="AAA+_ATPase"/>
</dbReference>
<proteinExistence type="predicted"/>
<dbReference type="Pfam" id="PF22942">
    <property type="entry name" value="DUF7025"/>
    <property type="match status" value="1"/>
</dbReference>
<accession>A0ABR3U2R6</accession>
<dbReference type="InterPro" id="IPR056599">
    <property type="entry name" value="AAA_lid_fung"/>
</dbReference>
<dbReference type="SMART" id="SM00382">
    <property type="entry name" value="AAA"/>
    <property type="match status" value="1"/>
</dbReference>
<gene>
    <name evidence="3" type="ORF">SLS58_001473</name>
</gene>
<evidence type="ECO:0000259" key="2">
    <source>
        <dbReference type="SMART" id="SM00382"/>
    </source>
</evidence>
<dbReference type="Proteomes" id="UP001521184">
    <property type="component" value="Unassembled WGS sequence"/>
</dbReference>
<dbReference type="Pfam" id="PF23232">
    <property type="entry name" value="AAA_lid_13"/>
    <property type="match status" value="1"/>
</dbReference>
<feature type="region of interest" description="Disordered" evidence="1">
    <location>
        <begin position="41"/>
        <end position="74"/>
    </location>
</feature>
<dbReference type="InterPro" id="IPR003959">
    <property type="entry name" value="ATPase_AAA_core"/>
</dbReference>
<dbReference type="PANTHER" id="PTHR46411:SF3">
    <property type="entry name" value="AAA+ ATPASE DOMAIN-CONTAINING PROTEIN"/>
    <property type="match status" value="1"/>
</dbReference>
<dbReference type="Pfam" id="PF00004">
    <property type="entry name" value="AAA"/>
    <property type="match status" value="1"/>
</dbReference>
<dbReference type="CDD" id="cd19481">
    <property type="entry name" value="RecA-like_protease"/>
    <property type="match status" value="1"/>
</dbReference>
<comment type="caution">
    <text evidence="3">The sequence shown here is derived from an EMBL/GenBank/DDBJ whole genome shotgun (WGS) entry which is preliminary data.</text>
</comment>
<feature type="region of interest" description="Disordered" evidence="1">
    <location>
        <begin position="1"/>
        <end position="25"/>
    </location>
</feature>
<dbReference type="InterPro" id="IPR027417">
    <property type="entry name" value="P-loop_NTPase"/>
</dbReference>
<feature type="compositionally biased region" description="Acidic residues" evidence="1">
    <location>
        <begin position="48"/>
        <end position="66"/>
    </location>
</feature>
<evidence type="ECO:0000256" key="1">
    <source>
        <dbReference type="SAM" id="MobiDB-lite"/>
    </source>
</evidence>
<organism evidence="3 4">
    <name type="scientific">Diplodia intermedia</name>
    <dbReference type="NCBI Taxonomy" id="856260"/>
    <lineage>
        <taxon>Eukaryota</taxon>
        <taxon>Fungi</taxon>
        <taxon>Dikarya</taxon>
        <taxon>Ascomycota</taxon>
        <taxon>Pezizomycotina</taxon>
        <taxon>Dothideomycetes</taxon>
        <taxon>Dothideomycetes incertae sedis</taxon>
        <taxon>Botryosphaeriales</taxon>
        <taxon>Botryosphaeriaceae</taxon>
        <taxon>Diplodia</taxon>
    </lineage>
</organism>
<dbReference type="PANTHER" id="PTHR46411">
    <property type="entry name" value="FAMILY ATPASE, PUTATIVE-RELATED"/>
    <property type="match status" value="1"/>
</dbReference>
<sequence>MPSQDINGAAPAAASKNDVEPSPSTMNEFIPLLYKLLLKTTDKTSDQETPDSSDSEGDNSSGDENDTPGSKVSIKALVERPDKENGELEIIEKDKYFKPQSDAKFAGHALVTKQTFNAQRSLEKTTVEINSPHIRAALKDVVTYYPSESLKFGEAETVIFQKPYAMLHHHKDELAQYAAKAVESAQPEAEAITAHTNLLLDFLDTEMGDDGPALRTLTQSGMITFNLLWAIFKPGDVLFASECGHPRLYRCKKAAYGSQVPGGKFFDVTCEFTNCDGVRAGTSTVSIRIWQSEVFVGTGSTAIDHLPLFPLKFLQGQEDIKELLTERGNRYLGITGVTTWDYEGLFMFLKKPPYDYYNECASFDGIWLPRSASHRVVVDPKTFTEEASKQASRFNDDDDDDEDDDCAGGGCSRGKPSQKPSAFSNSTADPLFCPPFVFGFSLETKEWCKLFIDCLAPVKWVPNAMASLIIPDAQRSLIQALVTSHRFPENARNEASLKGKGLIALLHGTPGSGKTLTAELVAEQTRRPLLKVSTGELGSYGHRISSELQGLLTYASIWHAIVLIDEADVFLEARSSGPDQFAHNNLVAIFLKQLEYFQGILFLTSNRVAIFDPAIRSRLHLALQYYAPDAQRRKQIWRQQLERVDAADKDLDVESVVEETHRVEMNGREISNAVNTALTLAKSGNGKLGLEHLEMVLKVWDEFESTLRNIESTS</sequence>
<dbReference type="Gene3D" id="3.40.50.300">
    <property type="entry name" value="P-loop containing nucleotide triphosphate hydrolases"/>
    <property type="match status" value="1"/>
</dbReference>
<dbReference type="SUPFAM" id="SSF52540">
    <property type="entry name" value="P-loop containing nucleoside triphosphate hydrolases"/>
    <property type="match status" value="1"/>
</dbReference>
<keyword evidence="4" id="KW-1185">Reference proteome</keyword>
<dbReference type="EMBL" id="JAKEKT020000006">
    <property type="protein sequence ID" value="KAL1649418.1"/>
    <property type="molecule type" value="Genomic_DNA"/>
</dbReference>
<feature type="compositionally biased region" description="Acidic residues" evidence="1">
    <location>
        <begin position="396"/>
        <end position="406"/>
    </location>
</feature>
<dbReference type="InterPro" id="IPR054289">
    <property type="entry name" value="DUF7025"/>
</dbReference>
<reference evidence="3 4" key="1">
    <citation type="journal article" date="2023" name="Plant Dis.">
        <title>First Report of Diplodia intermedia Causing Canker and Dieback Diseases on Apple Trees in Canada.</title>
        <authorList>
            <person name="Ellouze W."/>
            <person name="Ilyukhin E."/>
            <person name="Sulman M."/>
            <person name="Ali S."/>
        </authorList>
    </citation>
    <scope>NUCLEOTIDE SEQUENCE [LARGE SCALE GENOMIC DNA]</scope>
    <source>
        <strain evidence="3 4">M45-28</strain>
    </source>
</reference>
<protein>
    <recommendedName>
        <fullName evidence="2">AAA+ ATPase domain-containing protein</fullName>
    </recommendedName>
</protein>
<evidence type="ECO:0000313" key="3">
    <source>
        <dbReference type="EMBL" id="KAL1649418.1"/>
    </source>
</evidence>
<feature type="region of interest" description="Disordered" evidence="1">
    <location>
        <begin position="387"/>
        <end position="423"/>
    </location>
</feature>
<evidence type="ECO:0000313" key="4">
    <source>
        <dbReference type="Proteomes" id="UP001521184"/>
    </source>
</evidence>
<feature type="domain" description="AAA+ ATPase" evidence="2">
    <location>
        <begin position="500"/>
        <end position="629"/>
    </location>
</feature>
<name>A0ABR3U2R6_9PEZI</name>